<evidence type="ECO:0000313" key="2">
    <source>
        <dbReference type="EMBL" id="KAK1629198.1"/>
    </source>
</evidence>
<keyword evidence="1" id="KW-0472">Membrane</keyword>
<reference evidence="2" key="1">
    <citation type="submission" date="2023-07" db="EMBL/GenBank/DDBJ databases">
        <title>A chromosome-level genome assembly of Lolium multiflorum.</title>
        <authorList>
            <person name="Chen Y."/>
            <person name="Copetti D."/>
            <person name="Kolliker R."/>
            <person name="Studer B."/>
        </authorList>
    </citation>
    <scope>NUCLEOTIDE SEQUENCE</scope>
    <source>
        <strain evidence="2">02402/16</strain>
        <tissue evidence="2">Leaf</tissue>
    </source>
</reference>
<evidence type="ECO:0000313" key="3">
    <source>
        <dbReference type="Proteomes" id="UP001231189"/>
    </source>
</evidence>
<keyword evidence="1" id="KW-1133">Transmembrane helix</keyword>
<sequence>MSGTSEAGLVGFSACLCAEAHLAANNNYFAGVIGKVNKYLRSRWPWWRVVLVRNYGSNPWMDTSLAAVALLLVLTVIQTFFFASYSYFKAPKQN</sequence>
<organism evidence="2 3">
    <name type="scientific">Lolium multiflorum</name>
    <name type="common">Italian ryegrass</name>
    <name type="synonym">Lolium perenne subsp. multiflorum</name>
    <dbReference type="NCBI Taxonomy" id="4521"/>
    <lineage>
        <taxon>Eukaryota</taxon>
        <taxon>Viridiplantae</taxon>
        <taxon>Streptophyta</taxon>
        <taxon>Embryophyta</taxon>
        <taxon>Tracheophyta</taxon>
        <taxon>Spermatophyta</taxon>
        <taxon>Magnoliopsida</taxon>
        <taxon>Liliopsida</taxon>
        <taxon>Poales</taxon>
        <taxon>Poaceae</taxon>
        <taxon>BOP clade</taxon>
        <taxon>Pooideae</taxon>
        <taxon>Poodae</taxon>
        <taxon>Poeae</taxon>
        <taxon>Poeae Chloroplast Group 2 (Poeae type)</taxon>
        <taxon>Loliodinae</taxon>
        <taxon>Loliinae</taxon>
        <taxon>Lolium</taxon>
    </lineage>
</organism>
<evidence type="ECO:0000256" key="1">
    <source>
        <dbReference type="SAM" id="Phobius"/>
    </source>
</evidence>
<dbReference type="InterPro" id="IPR004158">
    <property type="entry name" value="DUF247_pln"/>
</dbReference>
<dbReference type="Pfam" id="PF03140">
    <property type="entry name" value="DUF247"/>
    <property type="match status" value="1"/>
</dbReference>
<keyword evidence="1" id="KW-0812">Transmembrane</keyword>
<protein>
    <submittedName>
        <fullName evidence="2">Uncharacterized protein</fullName>
    </submittedName>
</protein>
<accession>A0AAD8RQ91</accession>
<dbReference type="AlphaFoldDB" id="A0AAD8RQ91"/>
<comment type="caution">
    <text evidence="2">The sequence shown here is derived from an EMBL/GenBank/DDBJ whole genome shotgun (WGS) entry which is preliminary data.</text>
</comment>
<feature type="transmembrane region" description="Helical" evidence="1">
    <location>
        <begin position="65"/>
        <end position="88"/>
    </location>
</feature>
<dbReference type="Proteomes" id="UP001231189">
    <property type="component" value="Unassembled WGS sequence"/>
</dbReference>
<gene>
    <name evidence="2" type="ORF">QYE76_003513</name>
</gene>
<name>A0AAD8RQ91_LOLMU</name>
<dbReference type="EMBL" id="JAUUTY010000005">
    <property type="protein sequence ID" value="KAK1629198.1"/>
    <property type="molecule type" value="Genomic_DNA"/>
</dbReference>
<proteinExistence type="predicted"/>
<keyword evidence="3" id="KW-1185">Reference proteome</keyword>